<gene>
    <name evidence="2" type="ORF">PIB30_067293</name>
</gene>
<reference evidence="2 3" key="1">
    <citation type="journal article" date="2023" name="Plants (Basel)">
        <title>Bridging the Gap: Combining Genomics and Transcriptomics Approaches to Understand Stylosanthes scabra, an Orphan Legume from the Brazilian Caatinga.</title>
        <authorList>
            <person name="Ferreira-Neto J.R.C."/>
            <person name="da Silva M.D."/>
            <person name="Binneck E."/>
            <person name="de Melo N.F."/>
            <person name="da Silva R.H."/>
            <person name="de Melo A.L.T.M."/>
            <person name="Pandolfi V."/>
            <person name="Bustamante F.O."/>
            <person name="Brasileiro-Vidal A.C."/>
            <person name="Benko-Iseppon A.M."/>
        </authorList>
    </citation>
    <scope>NUCLEOTIDE SEQUENCE [LARGE SCALE GENOMIC DNA]</scope>
    <source>
        <tissue evidence="2">Leaves</tissue>
    </source>
</reference>
<comment type="caution">
    <text evidence="2">The sequence shown here is derived from an EMBL/GenBank/DDBJ whole genome shotgun (WGS) entry which is preliminary data.</text>
</comment>
<keyword evidence="3" id="KW-1185">Reference proteome</keyword>
<sequence>MDVIVAGTSSPSPMKERSSSMCALRRERHDGDGRGSRRRCNFDLPPPPSKEAVTGNHHCRETLVVIHHHRHRYQSH</sequence>
<feature type="region of interest" description="Disordered" evidence="1">
    <location>
        <begin position="1"/>
        <end position="55"/>
    </location>
</feature>
<evidence type="ECO:0000313" key="2">
    <source>
        <dbReference type="EMBL" id="MED6137691.1"/>
    </source>
</evidence>
<feature type="compositionally biased region" description="Basic and acidic residues" evidence="1">
    <location>
        <begin position="14"/>
        <end position="35"/>
    </location>
</feature>
<accession>A0ABU6SML1</accession>
<evidence type="ECO:0000256" key="1">
    <source>
        <dbReference type="SAM" id="MobiDB-lite"/>
    </source>
</evidence>
<evidence type="ECO:0000313" key="3">
    <source>
        <dbReference type="Proteomes" id="UP001341840"/>
    </source>
</evidence>
<dbReference type="Proteomes" id="UP001341840">
    <property type="component" value="Unassembled WGS sequence"/>
</dbReference>
<dbReference type="EMBL" id="JASCZI010061115">
    <property type="protein sequence ID" value="MED6137691.1"/>
    <property type="molecule type" value="Genomic_DNA"/>
</dbReference>
<organism evidence="2 3">
    <name type="scientific">Stylosanthes scabra</name>
    <dbReference type="NCBI Taxonomy" id="79078"/>
    <lineage>
        <taxon>Eukaryota</taxon>
        <taxon>Viridiplantae</taxon>
        <taxon>Streptophyta</taxon>
        <taxon>Embryophyta</taxon>
        <taxon>Tracheophyta</taxon>
        <taxon>Spermatophyta</taxon>
        <taxon>Magnoliopsida</taxon>
        <taxon>eudicotyledons</taxon>
        <taxon>Gunneridae</taxon>
        <taxon>Pentapetalae</taxon>
        <taxon>rosids</taxon>
        <taxon>fabids</taxon>
        <taxon>Fabales</taxon>
        <taxon>Fabaceae</taxon>
        <taxon>Papilionoideae</taxon>
        <taxon>50 kb inversion clade</taxon>
        <taxon>dalbergioids sensu lato</taxon>
        <taxon>Dalbergieae</taxon>
        <taxon>Pterocarpus clade</taxon>
        <taxon>Stylosanthes</taxon>
    </lineage>
</organism>
<protein>
    <submittedName>
        <fullName evidence="2">Uncharacterized protein</fullName>
    </submittedName>
</protein>
<name>A0ABU6SML1_9FABA</name>
<proteinExistence type="predicted"/>